<protein>
    <submittedName>
        <fullName evidence="1">Uncharacterized protein</fullName>
    </submittedName>
</protein>
<dbReference type="AlphaFoldDB" id="A0A967EVF7"/>
<evidence type="ECO:0000313" key="1">
    <source>
        <dbReference type="EMBL" id="NIA67789.1"/>
    </source>
</evidence>
<reference evidence="1" key="1">
    <citation type="submission" date="2020-03" db="EMBL/GenBank/DDBJ databases">
        <title>Genome of Pelagibius litoralis DSM 21314T.</title>
        <authorList>
            <person name="Wang G."/>
        </authorList>
    </citation>
    <scope>NUCLEOTIDE SEQUENCE</scope>
    <source>
        <strain evidence="1">DSM 21314</strain>
    </source>
</reference>
<evidence type="ECO:0000313" key="2">
    <source>
        <dbReference type="Proteomes" id="UP000761264"/>
    </source>
</evidence>
<dbReference type="Proteomes" id="UP000761264">
    <property type="component" value="Unassembled WGS sequence"/>
</dbReference>
<dbReference type="EMBL" id="JAAQPH010000002">
    <property type="protein sequence ID" value="NIA67789.1"/>
    <property type="molecule type" value="Genomic_DNA"/>
</dbReference>
<comment type="caution">
    <text evidence="1">The sequence shown here is derived from an EMBL/GenBank/DDBJ whole genome shotgun (WGS) entry which is preliminary data.</text>
</comment>
<name>A0A967EVF7_9PROT</name>
<accession>A0A967EVF7</accession>
<dbReference type="RefSeq" id="WP_167221677.1">
    <property type="nucleotide sequence ID" value="NZ_JAAQPH010000002.1"/>
</dbReference>
<keyword evidence="2" id="KW-1185">Reference proteome</keyword>
<organism evidence="1 2">
    <name type="scientific">Pelagibius litoralis</name>
    <dbReference type="NCBI Taxonomy" id="374515"/>
    <lineage>
        <taxon>Bacteria</taxon>
        <taxon>Pseudomonadati</taxon>
        <taxon>Pseudomonadota</taxon>
        <taxon>Alphaproteobacteria</taxon>
        <taxon>Rhodospirillales</taxon>
        <taxon>Rhodovibrionaceae</taxon>
        <taxon>Pelagibius</taxon>
    </lineage>
</organism>
<gene>
    <name evidence="1" type="ORF">HBA54_04225</name>
</gene>
<proteinExistence type="predicted"/>
<sequence length="67" mass="7638">MTDSVNTRQTEALERIADSLEGLHMQAHMQTSMRLFGLSDAERDAMEKIIKIYEAALAARKQKEEDL</sequence>